<name>A0AAV5VGV7_9BILA</name>
<evidence type="ECO:0000313" key="4">
    <source>
        <dbReference type="Proteomes" id="UP001432322"/>
    </source>
</evidence>
<sequence>SPITSGHSPPSSLPPPPSSSLNHSSDPDPPSVKTPSTTGNNCMRFFDKFTALFHHGPKAAPVPSSMVVNVKEDGKKVELVLERWTLACFGNELLPARQNLSIVFAPLPTLALYSLLYLTLAEKSRKRMRKICAVSEKSITSLGPSIASLLSSIETPSGLFFRVFVDRSQLDTVHETWTETAQSIFGPKVYGSL</sequence>
<dbReference type="Proteomes" id="UP001432322">
    <property type="component" value="Unassembled WGS sequence"/>
</dbReference>
<feature type="non-terminal residue" evidence="3">
    <location>
        <position position="193"/>
    </location>
</feature>
<organism evidence="3 4">
    <name type="scientific">Pristionchus fissidentatus</name>
    <dbReference type="NCBI Taxonomy" id="1538716"/>
    <lineage>
        <taxon>Eukaryota</taxon>
        <taxon>Metazoa</taxon>
        <taxon>Ecdysozoa</taxon>
        <taxon>Nematoda</taxon>
        <taxon>Chromadorea</taxon>
        <taxon>Rhabditida</taxon>
        <taxon>Rhabditina</taxon>
        <taxon>Diplogasteromorpha</taxon>
        <taxon>Diplogasteroidea</taxon>
        <taxon>Neodiplogasteridae</taxon>
        <taxon>Pristionchus</taxon>
    </lineage>
</organism>
<feature type="transmembrane region" description="Helical" evidence="2">
    <location>
        <begin position="100"/>
        <end position="120"/>
    </location>
</feature>
<keyword evidence="2" id="KW-0812">Transmembrane</keyword>
<keyword evidence="4" id="KW-1185">Reference proteome</keyword>
<keyword evidence="2" id="KW-1133">Transmembrane helix</keyword>
<comment type="caution">
    <text evidence="3">The sequence shown here is derived from an EMBL/GenBank/DDBJ whole genome shotgun (WGS) entry which is preliminary data.</text>
</comment>
<feature type="non-terminal residue" evidence="3">
    <location>
        <position position="1"/>
    </location>
</feature>
<reference evidence="3" key="1">
    <citation type="submission" date="2023-10" db="EMBL/GenBank/DDBJ databases">
        <title>Genome assembly of Pristionchus species.</title>
        <authorList>
            <person name="Yoshida K."/>
            <person name="Sommer R.J."/>
        </authorList>
    </citation>
    <scope>NUCLEOTIDE SEQUENCE</scope>
    <source>
        <strain evidence="3">RS5133</strain>
    </source>
</reference>
<feature type="region of interest" description="Disordered" evidence="1">
    <location>
        <begin position="1"/>
        <end position="39"/>
    </location>
</feature>
<gene>
    <name evidence="3" type="ORF">PFISCL1PPCAC_9254</name>
</gene>
<dbReference type="EMBL" id="BTSY01000003">
    <property type="protein sequence ID" value="GMT17957.1"/>
    <property type="molecule type" value="Genomic_DNA"/>
</dbReference>
<evidence type="ECO:0000256" key="2">
    <source>
        <dbReference type="SAM" id="Phobius"/>
    </source>
</evidence>
<proteinExistence type="predicted"/>
<dbReference type="AlphaFoldDB" id="A0AAV5VGV7"/>
<keyword evidence="2" id="KW-0472">Membrane</keyword>
<evidence type="ECO:0000313" key="3">
    <source>
        <dbReference type="EMBL" id="GMT17957.1"/>
    </source>
</evidence>
<accession>A0AAV5VGV7</accession>
<protein>
    <submittedName>
        <fullName evidence="3">Uncharacterized protein</fullName>
    </submittedName>
</protein>
<evidence type="ECO:0000256" key="1">
    <source>
        <dbReference type="SAM" id="MobiDB-lite"/>
    </source>
</evidence>